<feature type="compositionally biased region" description="Basic residues" evidence="1">
    <location>
        <begin position="47"/>
        <end position="65"/>
    </location>
</feature>
<feature type="region of interest" description="Disordered" evidence="1">
    <location>
        <begin position="1"/>
        <end position="115"/>
    </location>
</feature>
<reference evidence="2 3" key="1">
    <citation type="submission" date="2024-01" db="EMBL/GenBank/DDBJ databases">
        <title>The genome of the rayed Mediterranean limpet Patella caerulea (Linnaeus, 1758).</title>
        <authorList>
            <person name="Anh-Thu Weber A."/>
            <person name="Halstead-Nussloch G."/>
        </authorList>
    </citation>
    <scope>NUCLEOTIDE SEQUENCE [LARGE SCALE GENOMIC DNA]</scope>
    <source>
        <strain evidence="2">AATW-2023a</strain>
        <tissue evidence="2">Whole specimen</tissue>
    </source>
</reference>
<proteinExistence type="predicted"/>
<dbReference type="EMBL" id="JAZGQO010000018">
    <property type="protein sequence ID" value="KAK6167938.1"/>
    <property type="molecule type" value="Genomic_DNA"/>
</dbReference>
<feature type="compositionally biased region" description="Basic and acidic residues" evidence="1">
    <location>
        <begin position="103"/>
        <end position="115"/>
    </location>
</feature>
<evidence type="ECO:0000256" key="1">
    <source>
        <dbReference type="SAM" id="MobiDB-lite"/>
    </source>
</evidence>
<keyword evidence="3" id="KW-1185">Reference proteome</keyword>
<feature type="compositionally biased region" description="Low complexity" evidence="1">
    <location>
        <begin position="1074"/>
        <end position="1172"/>
    </location>
</feature>
<dbReference type="PANTHER" id="PTHR46601:SF2">
    <property type="entry name" value="UBIQUITIN-LIKE PROTEASE FAMILY PROFILE DOMAIN-CONTAINING PROTEIN"/>
    <property type="match status" value="1"/>
</dbReference>
<dbReference type="InterPro" id="IPR047273">
    <property type="entry name" value="VRTN_OTU_dom"/>
</dbReference>
<feature type="compositionally biased region" description="Low complexity" evidence="1">
    <location>
        <begin position="1021"/>
        <end position="1046"/>
    </location>
</feature>
<protein>
    <recommendedName>
        <fullName evidence="4">Vertnin</fullName>
    </recommendedName>
</protein>
<organism evidence="2 3">
    <name type="scientific">Patella caerulea</name>
    <name type="common">Rayed Mediterranean limpet</name>
    <dbReference type="NCBI Taxonomy" id="87958"/>
    <lineage>
        <taxon>Eukaryota</taxon>
        <taxon>Metazoa</taxon>
        <taxon>Spiralia</taxon>
        <taxon>Lophotrochozoa</taxon>
        <taxon>Mollusca</taxon>
        <taxon>Gastropoda</taxon>
        <taxon>Patellogastropoda</taxon>
        <taxon>Patelloidea</taxon>
        <taxon>Patellidae</taxon>
        <taxon>Patella</taxon>
    </lineage>
</organism>
<feature type="compositionally biased region" description="Basic and acidic residues" evidence="1">
    <location>
        <begin position="14"/>
        <end position="33"/>
    </location>
</feature>
<feature type="compositionally biased region" description="Low complexity" evidence="1">
    <location>
        <begin position="969"/>
        <end position="1009"/>
    </location>
</feature>
<dbReference type="CDD" id="cd22791">
    <property type="entry name" value="OTU_VRTN"/>
    <property type="match status" value="1"/>
</dbReference>
<evidence type="ECO:0000313" key="3">
    <source>
        <dbReference type="Proteomes" id="UP001347796"/>
    </source>
</evidence>
<dbReference type="Proteomes" id="UP001347796">
    <property type="component" value="Unassembled WGS sequence"/>
</dbReference>
<evidence type="ECO:0000313" key="2">
    <source>
        <dbReference type="EMBL" id="KAK6167938.1"/>
    </source>
</evidence>
<accession>A0AAN8G8I6</accession>
<dbReference type="PANTHER" id="PTHR46601">
    <property type="entry name" value="ULP_PROTEASE DOMAIN-CONTAINING PROTEIN"/>
    <property type="match status" value="1"/>
</dbReference>
<comment type="caution">
    <text evidence="2">The sequence shown here is derived from an EMBL/GenBank/DDBJ whole genome shotgun (WGS) entry which is preliminary data.</text>
</comment>
<sequence length="1297" mass="147783">MALSAAEKMRRYRMNRDRDPQKRTQYLEKEKLRNSSRRANIIDMSRRDKKSQRSKWREIKRKQRQKLKDVEQLMTPPMSPNEDQPIPGPSRQRQQARRRRREERKASQRKVEDLQKKLTVEKKRTEMLRKRIQRNKNKTMTGEGTPRTRTNRTMKYSSLKTVRKTLLFHNVLMDQLRNSYKQSSKKYKRSFSQTLAGKVLQKYRMRTHAKKSLRIKTRTNLKTRTCLIRRTKQKIQNFFERDDNSRITSGKKETVTFRKVRKQKRLLTDNVRNLFRKFQSENPNCHMSLTSFRRMKPFWIRKATEYERDTCLCKIHDNFRLVTEKLHSLHVLNDSNPDNVVKKTACDINNKTCMYGECQKCCDYELNISDKDQNQTVSWLHWTHMRVKREIKNCGVKDVFITTKKEESGYLSDLVQSFQDQIPKFKRHFYNMKNQFLHYRNIHRDLNDKECILHVDFAENYQGKLDSEIQAMHFGASKTQITLHTGILYTKDCHKTFCTVSDSLEHGPAAIWAHLLPLLKDVRKEAPSIDTIHFYSDGPTSQYRQKGNFYHFSSLPFTLGFKHLDWNYFESGHGKGAPDGIGGALKRRADDIVRCGTSIADAATFVSKLEEAKTSVKLFLINENDIQAIEKLKKFSSLDPVPGTMRIHQVISESPHTMYYRDVSCSCTHISPCKNHECNRFMFPEKRSRVKLETSETSGKKSKLEEEIEENGMSSRRQYFENILEELCDCCTYQDLQNKCKSIAEMMEYTVQCEQQTIVSTGLKVDRQAKQIYPNDAPVQFCPVKVSADGNCLPHTASVFAFGDELSHEEMRARIVIELVNNEDLYLSQNHLIKGLSPTVKVPQSLAANYCLYSEHYIAGVHMTTAVIHTVFRDEIMSIRKSRTYMGIWQLHALSSILGVKIFSVYPQLGNKGVREHLHRLILPQTKCSRTDIIQIMWTSTRTQELTREHWLPNHFVPALPYTTPPEPATTSTTPPEPATTLTTPHVSEPANTSTTPPEPATASTTLPELATASTTPPEPAIASTTPPGPATASTTSPEPATASTMPPEPATTLTTPHEPANTSTTPPEPAITPEPATASTTPAEPATASTTPAEPATASTTPAEPATASTTPPEPATASTTPPEPATASTTPAEPATASTTPPEPATASTTPPEPATASTTPPEPATASTTPPEPATYEALKRDLPMPETLLDKYVIVSYDGNAYPGRVLEYDEQNEVYVECMHHITHESNCFFWPRFKDRCWYDYDISVLACIPEPSPIKGKENSRHREVDPKIWNMVKKHMLTANVQNETVDNN</sequence>
<gene>
    <name evidence="2" type="ORF">SNE40_021861</name>
</gene>
<evidence type="ECO:0008006" key="4">
    <source>
        <dbReference type="Google" id="ProtNLM"/>
    </source>
</evidence>
<name>A0AAN8G8I6_PATCE</name>
<feature type="region of interest" description="Disordered" evidence="1">
    <location>
        <begin position="958"/>
        <end position="1177"/>
    </location>
</feature>